<accession>A0A0M8MRY0</accession>
<dbReference type="RefSeq" id="XP_017993189.1">
    <property type="nucleotide sequence ID" value="XM_018136640.1"/>
</dbReference>
<proteinExistence type="predicted"/>
<name>A0A0M8MRY0_9BASI</name>
<gene>
    <name evidence="1" type="ORF">Malapachy_2148</name>
</gene>
<dbReference type="OrthoDB" id="120976at2759"/>
<evidence type="ECO:0000313" key="1">
    <source>
        <dbReference type="EMBL" id="KOS15557.1"/>
    </source>
</evidence>
<sequence>MRHLAFDSDEAPISRLEKDIQDSIPVQDVFAVTVSFAELDNRRCRRLLDSLRASWAALPRSQAEAYDRKMRGIRRLDLSSNHITSFREAGLMEAVQSNFILRQLELQGNELVVPPHSDTTDEIQAWAQAVGSSGLRMLNMTANQLGDVGMAAFFDTLAQTGSPLHTLYMSVNTFESESGSLKAALSIARFLSDPKACRGLECLHLNGNHFGWAGVRIIAHAIMGSRRACTLGGTLSHDTPTEMLDMTPPNTSLVHIDLFSTGIDSLASTTEAPVWAPWEAYSAVTQENWFALVTQQLEENERRRDQCRHVAARILTPARIVGCKAREASETTTSSTFPFLRLPIELRALVLEALDPAHVLSHEQWVHIVQWASEPSTLGYGHDPAHTMKICTESPLPSPIDWPMLPWSWELCFQERSQRRNWYMESLEQQEGDELRTPMPPALLAFWECTGTDHAEAVSSFRSSSFV</sequence>
<comment type="caution">
    <text evidence="1">The sequence shown here is derived from an EMBL/GenBank/DDBJ whole genome shotgun (WGS) entry which is preliminary data.</text>
</comment>
<protein>
    <submittedName>
        <fullName evidence="1">Uncharacterized protein</fullName>
    </submittedName>
</protein>
<keyword evidence="2" id="KW-1185">Reference proteome</keyword>
<dbReference type="InterPro" id="IPR052394">
    <property type="entry name" value="LRR-containing"/>
</dbReference>
<dbReference type="SUPFAM" id="SSF52047">
    <property type="entry name" value="RNI-like"/>
    <property type="match status" value="1"/>
</dbReference>
<reference evidence="1 2" key="1">
    <citation type="submission" date="2015-07" db="EMBL/GenBank/DDBJ databases">
        <title>Draft Genome Sequence of Malassezia furfur CBS1878 and Malassezia pachydermatis CBS1879.</title>
        <authorList>
            <person name="Triana S."/>
            <person name="Ohm R."/>
            <person name="Gonzalez A."/>
            <person name="DeCock H."/>
            <person name="Restrepo S."/>
            <person name="Celis A."/>
        </authorList>
    </citation>
    <scope>NUCLEOTIDE SEQUENCE [LARGE SCALE GENOMIC DNA]</scope>
    <source>
        <strain evidence="1 2">CBS 1879</strain>
    </source>
</reference>
<dbReference type="InterPro" id="IPR001611">
    <property type="entry name" value="Leu-rich_rpt"/>
</dbReference>
<dbReference type="InterPro" id="IPR032675">
    <property type="entry name" value="LRR_dom_sf"/>
</dbReference>
<dbReference type="Pfam" id="PF13516">
    <property type="entry name" value="LRR_6"/>
    <property type="match status" value="1"/>
</dbReference>
<dbReference type="VEuPathDB" id="FungiDB:Malapachy_2148"/>
<dbReference type="AlphaFoldDB" id="A0A0M8MRY0"/>
<organism evidence="1 2">
    <name type="scientific">Malassezia pachydermatis</name>
    <dbReference type="NCBI Taxonomy" id="77020"/>
    <lineage>
        <taxon>Eukaryota</taxon>
        <taxon>Fungi</taxon>
        <taxon>Dikarya</taxon>
        <taxon>Basidiomycota</taxon>
        <taxon>Ustilaginomycotina</taxon>
        <taxon>Malasseziomycetes</taxon>
        <taxon>Malasseziales</taxon>
        <taxon>Malasseziaceae</taxon>
        <taxon>Malassezia</taxon>
    </lineage>
</organism>
<dbReference type="GeneID" id="28728515"/>
<dbReference type="STRING" id="77020.A0A0M8MRY0"/>
<dbReference type="PANTHER" id="PTHR24114">
    <property type="entry name" value="LEUCINE RICH REPEAT FAMILY PROTEIN"/>
    <property type="match status" value="1"/>
</dbReference>
<dbReference type="Gene3D" id="3.80.10.10">
    <property type="entry name" value="Ribonuclease Inhibitor"/>
    <property type="match status" value="1"/>
</dbReference>
<dbReference type="PANTHER" id="PTHR24114:SF2">
    <property type="entry name" value="F-BOX DOMAIN-CONTAINING PROTEIN-RELATED"/>
    <property type="match status" value="1"/>
</dbReference>
<dbReference type="Proteomes" id="UP000037751">
    <property type="component" value="Unassembled WGS sequence"/>
</dbReference>
<dbReference type="EMBL" id="LGAV01000002">
    <property type="protein sequence ID" value="KOS15557.1"/>
    <property type="molecule type" value="Genomic_DNA"/>
</dbReference>
<evidence type="ECO:0000313" key="2">
    <source>
        <dbReference type="Proteomes" id="UP000037751"/>
    </source>
</evidence>